<dbReference type="Gene3D" id="3.40.718.10">
    <property type="entry name" value="Isopropylmalate Dehydrogenase"/>
    <property type="match status" value="1"/>
</dbReference>
<dbReference type="NCBIfam" id="TIGR00182">
    <property type="entry name" value="plsX"/>
    <property type="match status" value="1"/>
</dbReference>
<evidence type="ECO:0000256" key="9">
    <source>
        <dbReference type="ARBA" id="ARBA00046608"/>
    </source>
</evidence>
<dbReference type="EC" id="2.3.1.274" evidence="8 10"/>
<keyword evidence="6 10" id="KW-0594">Phospholipid biosynthesis</keyword>
<dbReference type="PANTHER" id="PTHR30100:SF1">
    <property type="entry name" value="PHOSPHATE ACYLTRANSFERASE"/>
    <property type="match status" value="1"/>
</dbReference>
<dbReference type="InterPro" id="IPR012281">
    <property type="entry name" value="Phospholipid_synth_PlsX-like"/>
</dbReference>
<keyword evidence="12" id="KW-1185">Reference proteome</keyword>
<evidence type="ECO:0000256" key="10">
    <source>
        <dbReference type="HAMAP-Rule" id="MF_00019"/>
    </source>
</evidence>
<dbReference type="STRING" id="1089553.Tph_c10120"/>
<dbReference type="GO" id="GO:0006633">
    <property type="term" value="P:fatty acid biosynthetic process"/>
    <property type="evidence" value="ECO:0007669"/>
    <property type="project" value="UniProtKB-UniRule"/>
</dbReference>
<dbReference type="UniPathway" id="UPA00085"/>
<dbReference type="RefSeq" id="WP_015050116.1">
    <property type="nucleotide sequence ID" value="NC_018870.1"/>
</dbReference>
<dbReference type="GO" id="GO:0008654">
    <property type="term" value="P:phospholipid biosynthetic process"/>
    <property type="evidence" value="ECO:0007669"/>
    <property type="project" value="UniProtKB-KW"/>
</dbReference>
<dbReference type="Proteomes" id="UP000000467">
    <property type="component" value="Chromosome"/>
</dbReference>
<comment type="similarity">
    <text evidence="10">Belongs to the PlsX family.</text>
</comment>
<dbReference type="KEGG" id="tpz:Tph_c10120"/>
<comment type="function">
    <text evidence="10">Catalyzes the reversible formation of acyl-phosphate (acyl-PO(4)) from acyl-[acyl-carrier-protein] (acyl-ACP). This enzyme utilizes acyl-ACP as fatty acyl donor, but not acyl-CoA.</text>
</comment>
<sequence length="334" mass="35425">MIIAVDAMGGDFAPAEVIRGAVEAVREEGVEIILVGPEKIIEEELNKHHYPSDRISIANATEIIGMNEHPATAVRRKRDSSLMVAAQLVKKGKASALISAGNTGAQMAASLLVLGRLAGIERPGIATILPSPKGPRVLIDSGANVDTRAVHIVQFAYLGKTYAESVLGIANPRVALLNVGGEPNKGSESVREAYRILEGAEKINFVGNIEGRDLLTADVDVIACDGFVGNVVLKTAEGLAMNLVAMMKNRLRKNPFRMLGGILVRPALKEIFSDFDYTEIGGAPLLGVQGISIICHGSSHARAIRSAIRTASRAVKGDLVGRISKALNLEDNTQ</sequence>
<evidence type="ECO:0000313" key="11">
    <source>
        <dbReference type="EMBL" id="AFV11235.1"/>
    </source>
</evidence>
<dbReference type="HAMAP" id="MF_00019">
    <property type="entry name" value="PlsX"/>
    <property type="match status" value="1"/>
</dbReference>
<evidence type="ECO:0000313" key="12">
    <source>
        <dbReference type="Proteomes" id="UP000000467"/>
    </source>
</evidence>
<dbReference type="GO" id="GO:0005737">
    <property type="term" value="C:cytoplasm"/>
    <property type="evidence" value="ECO:0007669"/>
    <property type="project" value="UniProtKB-SubCell"/>
</dbReference>
<keyword evidence="7 10" id="KW-1208">Phospholipid metabolism</keyword>
<dbReference type="OrthoDB" id="9806408at2"/>
<evidence type="ECO:0000256" key="3">
    <source>
        <dbReference type="ARBA" id="ARBA00022516"/>
    </source>
</evidence>
<dbReference type="PANTHER" id="PTHR30100">
    <property type="entry name" value="FATTY ACID/PHOSPHOLIPID SYNTHESIS PROTEIN PLSX"/>
    <property type="match status" value="1"/>
</dbReference>
<keyword evidence="4 10" id="KW-0808">Transferase</keyword>
<evidence type="ECO:0000256" key="7">
    <source>
        <dbReference type="ARBA" id="ARBA00023264"/>
    </source>
</evidence>
<comment type="subunit">
    <text evidence="9 10">Homodimer. Probably interacts with PlsY.</text>
</comment>
<comment type="subcellular location">
    <subcellularLocation>
        <location evidence="10">Cytoplasm</location>
    </subcellularLocation>
    <text evidence="10">Associated with the membrane possibly through PlsY.</text>
</comment>
<evidence type="ECO:0000256" key="5">
    <source>
        <dbReference type="ARBA" id="ARBA00023098"/>
    </source>
</evidence>
<accession>K4LGZ2</accession>
<comment type="pathway">
    <text evidence="10">Lipid metabolism; phospholipid metabolism.</text>
</comment>
<protein>
    <recommendedName>
        <fullName evidence="8 10">Phosphate acyltransferase</fullName>
        <ecNumber evidence="8 10">2.3.1.274</ecNumber>
    </recommendedName>
    <alternativeName>
        <fullName evidence="10">Acyl-ACP phosphotransacylase</fullName>
    </alternativeName>
    <alternativeName>
        <fullName evidence="10">Acyl-[acyl-carrier-protein]--phosphate acyltransferase</fullName>
    </alternativeName>
    <alternativeName>
        <fullName evidence="10">Phosphate-acyl-ACP acyltransferase</fullName>
    </alternativeName>
</protein>
<dbReference type="eggNOG" id="COG0416">
    <property type="taxonomic scope" value="Bacteria"/>
</dbReference>
<keyword evidence="5 10" id="KW-0443">Lipid metabolism</keyword>
<dbReference type="GO" id="GO:0043811">
    <property type="term" value="F:phosphate:acyl-[acyl carrier protein] acyltransferase activity"/>
    <property type="evidence" value="ECO:0007669"/>
    <property type="project" value="UniProtKB-UniRule"/>
</dbReference>
<dbReference type="PIRSF" id="PIRSF002465">
    <property type="entry name" value="Phsphlp_syn_PlsX"/>
    <property type="match status" value="1"/>
</dbReference>
<reference evidence="11 12" key="1">
    <citation type="journal article" date="2012" name="BMC Genomics">
        <title>Genome-guided analysis of physiological and morphological traits of the fermentative acetate oxidizer Thermacetogenium phaeum.</title>
        <authorList>
            <person name="Oehler D."/>
            <person name="Poehlein A."/>
            <person name="Leimbach A."/>
            <person name="Muller N."/>
            <person name="Daniel R."/>
            <person name="Gottschalk G."/>
            <person name="Schink B."/>
        </authorList>
    </citation>
    <scope>NUCLEOTIDE SEQUENCE [LARGE SCALE GENOMIC DNA]</scope>
    <source>
        <strain evidence="12">ATCC BAA-254 / DSM 26808 / PB</strain>
    </source>
</reference>
<evidence type="ECO:0000256" key="1">
    <source>
        <dbReference type="ARBA" id="ARBA00001232"/>
    </source>
</evidence>
<keyword evidence="2 10" id="KW-0963">Cytoplasm</keyword>
<organism evidence="11 12">
    <name type="scientific">Thermacetogenium phaeum (strain ATCC BAA-254 / DSM 26808 / PB)</name>
    <dbReference type="NCBI Taxonomy" id="1089553"/>
    <lineage>
        <taxon>Bacteria</taxon>
        <taxon>Bacillati</taxon>
        <taxon>Bacillota</taxon>
        <taxon>Clostridia</taxon>
        <taxon>Thermoanaerobacterales</taxon>
        <taxon>Thermoanaerobacteraceae</taxon>
        <taxon>Thermacetogenium</taxon>
    </lineage>
</organism>
<name>K4LGZ2_THEPS</name>
<dbReference type="HOGENOM" id="CLU_039379_1_1_9"/>
<evidence type="ECO:0000256" key="8">
    <source>
        <dbReference type="ARBA" id="ARBA00024069"/>
    </source>
</evidence>
<keyword evidence="3 10" id="KW-0444">Lipid biosynthesis</keyword>
<proteinExistence type="inferred from homology"/>
<dbReference type="InterPro" id="IPR003664">
    <property type="entry name" value="FA_synthesis"/>
</dbReference>
<dbReference type="SUPFAM" id="SSF53659">
    <property type="entry name" value="Isocitrate/Isopropylmalate dehydrogenase-like"/>
    <property type="match status" value="1"/>
</dbReference>
<comment type="catalytic activity">
    <reaction evidence="1 10">
        <text>a fatty acyl-[ACP] + phosphate = an acyl phosphate + holo-[ACP]</text>
        <dbReference type="Rhea" id="RHEA:42292"/>
        <dbReference type="Rhea" id="RHEA-COMP:9685"/>
        <dbReference type="Rhea" id="RHEA-COMP:14125"/>
        <dbReference type="ChEBI" id="CHEBI:43474"/>
        <dbReference type="ChEBI" id="CHEBI:59918"/>
        <dbReference type="ChEBI" id="CHEBI:64479"/>
        <dbReference type="ChEBI" id="CHEBI:138651"/>
        <dbReference type="EC" id="2.3.1.274"/>
    </reaction>
</comment>
<evidence type="ECO:0000256" key="2">
    <source>
        <dbReference type="ARBA" id="ARBA00022490"/>
    </source>
</evidence>
<gene>
    <name evidence="10 11" type="primary">plsX</name>
    <name evidence="11" type="ordered locus">Tph_c10120</name>
</gene>
<dbReference type="Pfam" id="PF02504">
    <property type="entry name" value="FA_synthesis"/>
    <property type="match status" value="1"/>
</dbReference>
<evidence type="ECO:0000256" key="6">
    <source>
        <dbReference type="ARBA" id="ARBA00023209"/>
    </source>
</evidence>
<dbReference type="AlphaFoldDB" id="K4LGZ2"/>
<evidence type="ECO:0000256" key="4">
    <source>
        <dbReference type="ARBA" id="ARBA00022679"/>
    </source>
</evidence>
<dbReference type="EMBL" id="CP003732">
    <property type="protein sequence ID" value="AFV11235.1"/>
    <property type="molecule type" value="Genomic_DNA"/>
</dbReference>
<keyword evidence="11" id="KW-0012">Acyltransferase</keyword>